<evidence type="ECO:0000313" key="1">
    <source>
        <dbReference type="EMBL" id="KAJ8627278.1"/>
    </source>
</evidence>
<protein>
    <submittedName>
        <fullName evidence="1">Uncharacterized protein</fullName>
    </submittedName>
</protein>
<name>A0ACC2L1Z6_PERAE</name>
<dbReference type="EMBL" id="CM056814">
    <property type="protein sequence ID" value="KAJ8627278.1"/>
    <property type="molecule type" value="Genomic_DNA"/>
</dbReference>
<comment type="caution">
    <text evidence="1">The sequence shown here is derived from an EMBL/GenBank/DDBJ whole genome shotgun (WGS) entry which is preliminary data.</text>
</comment>
<evidence type="ECO:0000313" key="2">
    <source>
        <dbReference type="Proteomes" id="UP001234297"/>
    </source>
</evidence>
<accession>A0ACC2L1Z6</accession>
<sequence>MSKREPRVRGLPFTGNADRSGWDAFCGLGKEEEEESRLAMSKKKSDVSGDGILYEQENHISKGVVELVAFLVVPFVFILILSTYRSTSHTSLKVDLHTGVGTGVMFLYFSRLTCFFCYFGIFKIGFEEEQRQHSSEDHQAWTKVSYRI</sequence>
<gene>
    <name evidence="1" type="ORF">MRB53_020585</name>
</gene>
<reference evidence="1 2" key="1">
    <citation type="journal article" date="2022" name="Hortic Res">
        <title>A haplotype resolved chromosomal level avocado genome allows analysis of novel avocado genes.</title>
        <authorList>
            <person name="Nath O."/>
            <person name="Fletcher S.J."/>
            <person name="Hayward A."/>
            <person name="Shaw L.M."/>
            <person name="Masouleh A.K."/>
            <person name="Furtado A."/>
            <person name="Henry R.J."/>
            <person name="Mitter N."/>
        </authorList>
    </citation>
    <scope>NUCLEOTIDE SEQUENCE [LARGE SCALE GENOMIC DNA]</scope>
    <source>
        <strain evidence="2">cv. Hass</strain>
    </source>
</reference>
<dbReference type="Proteomes" id="UP001234297">
    <property type="component" value="Chromosome 6"/>
</dbReference>
<organism evidence="1 2">
    <name type="scientific">Persea americana</name>
    <name type="common">Avocado</name>
    <dbReference type="NCBI Taxonomy" id="3435"/>
    <lineage>
        <taxon>Eukaryota</taxon>
        <taxon>Viridiplantae</taxon>
        <taxon>Streptophyta</taxon>
        <taxon>Embryophyta</taxon>
        <taxon>Tracheophyta</taxon>
        <taxon>Spermatophyta</taxon>
        <taxon>Magnoliopsida</taxon>
        <taxon>Magnoliidae</taxon>
        <taxon>Laurales</taxon>
        <taxon>Lauraceae</taxon>
        <taxon>Persea</taxon>
    </lineage>
</organism>
<proteinExistence type="predicted"/>
<keyword evidence="2" id="KW-1185">Reference proteome</keyword>